<dbReference type="InterPro" id="IPR036390">
    <property type="entry name" value="WH_DNA-bd_sf"/>
</dbReference>
<protein>
    <submittedName>
        <fullName evidence="6">DNA-binding transcriptional regulator, LysR family</fullName>
    </submittedName>
</protein>
<dbReference type="PROSITE" id="PS50931">
    <property type="entry name" value="HTH_LYSR"/>
    <property type="match status" value="1"/>
</dbReference>
<evidence type="ECO:0000256" key="3">
    <source>
        <dbReference type="ARBA" id="ARBA00023125"/>
    </source>
</evidence>
<proteinExistence type="inferred from homology"/>
<dbReference type="GO" id="GO:0005829">
    <property type="term" value="C:cytosol"/>
    <property type="evidence" value="ECO:0007669"/>
    <property type="project" value="TreeGrafter"/>
</dbReference>
<dbReference type="Gene3D" id="1.10.10.10">
    <property type="entry name" value="Winged helix-like DNA-binding domain superfamily/Winged helix DNA-binding domain"/>
    <property type="match status" value="1"/>
</dbReference>
<dbReference type="Proteomes" id="UP000184221">
    <property type="component" value="Unassembled WGS sequence"/>
</dbReference>
<evidence type="ECO:0000313" key="7">
    <source>
        <dbReference type="Proteomes" id="UP000184221"/>
    </source>
</evidence>
<dbReference type="RefSeq" id="WP_072775694.1">
    <property type="nucleotide sequence ID" value="NZ_FQXC01000001.1"/>
</dbReference>
<dbReference type="PANTHER" id="PTHR30419:SF8">
    <property type="entry name" value="NITROGEN ASSIMILATION TRANSCRIPTIONAL ACTIVATOR-RELATED"/>
    <property type="match status" value="1"/>
</dbReference>
<dbReference type="InterPro" id="IPR050950">
    <property type="entry name" value="HTH-type_LysR_regulators"/>
</dbReference>
<dbReference type="InterPro" id="IPR036388">
    <property type="entry name" value="WH-like_DNA-bd_sf"/>
</dbReference>
<evidence type="ECO:0000259" key="5">
    <source>
        <dbReference type="PROSITE" id="PS50931"/>
    </source>
</evidence>
<comment type="similarity">
    <text evidence="1">Belongs to the LysR transcriptional regulatory family.</text>
</comment>
<evidence type="ECO:0000256" key="4">
    <source>
        <dbReference type="ARBA" id="ARBA00023163"/>
    </source>
</evidence>
<dbReference type="OrthoDB" id="8479870at2"/>
<accession>A0A1M5LMT8</accession>
<keyword evidence="7" id="KW-1185">Reference proteome</keyword>
<dbReference type="EMBL" id="FQXC01000001">
    <property type="protein sequence ID" value="SHG66452.1"/>
    <property type="molecule type" value="Genomic_DNA"/>
</dbReference>
<dbReference type="InterPro" id="IPR005119">
    <property type="entry name" value="LysR_subst-bd"/>
</dbReference>
<gene>
    <name evidence="6" type="ORF">SAMN05443551_0220</name>
</gene>
<dbReference type="PANTHER" id="PTHR30419">
    <property type="entry name" value="HTH-TYPE TRANSCRIPTIONAL REGULATOR YBHD"/>
    <property type="match status" value="1"/>
</dbReference>
<keyword evidence="3 6" id="KW-0238">DNA-binding</keyword>
<keyword evidence="2" id="KW-0805">Transcription regulation</keyword>
<keyword evidence="4" id="KW-0804">Transcription</keyword>
<organism evidence="6 7">
    <name type="scientific">Marivita hallyeonensis</name>
    <dbReference type="NCBI Taxonomy" id="996342"/>
    <lineage>
        <taxon>Bacteria</taxon>
        <taxon>Pseudomonadati</taxon>
        <taxon>Pseudomonadota</taxon>
        <taxon>Alphaproteobacteria</taxon>
        <taxon>Rhodobacterales</taxon>
        <taxon>Roseobacteraceae</taxon>
        <taxon>Marivita</taxon>
    </lineage>
</organism>
<evidence type="ECO:0000256" key="1">
    <source>
        <dbReference type="ARBA" id="ARBA00009437"/>
    </source>
</evidence>
<dbReference type="STRING" id="996342.SAMN05443551_0220"/>
<dbReference type="GO" id="GO:0003677">
    <property type="term" value="F:DNA binding"/>
    <property type="evidence" value="ECO:0007669"/>
    <property type="project" value="UniProtKB-KW"/>
</dbReference>
<dbReference type="GO" id="GO:0003700">
    <property type="term" value="F:DNA-binding transcription factor activity"/>
    <property type="evidence" value="ECO:0007669"/>
    <property type="project" value="InterPro"/>
</dbReference>
<dbReference type="Pfam" id="PF03466">
    <property type="entry name" value="LysR_substrate"/>
    <property type="match status" value="1"/>
</dbReference>
<evidence type="ECO:0000313" key="6">
    <source>
        <dbReference type="EMBL" id="SHG66452.1"/>
    </source>
</evidence>
<dbReference type="Pfam" id="PF00126">
    <property type="entry name" value="HTH_1"/>
    <property type="match status" value="1"/>
</dbReference>
<name>A0A1M5LMT8_9RHOB</name>
<evidence type="ECO:0000256" key="2">
    <source>
        <dbReference type="ARBA" id="ARBA00023015"/>
    </source>
</evidence>
<dbReference type="Gene3D" id="3.40.190.290">
    <property type="match status" value="1"/>
</dbReference>
<sequence>MKLDPRHLEMLFAIVEKGGLTEGAALLGKSQPSLSRSLAILEDRVGAALFEPDRRPLRPTELGQALAAEGRKVFLAGKASADILSRYQGGMTGAVRVGGTPFFLDGVISGMIAAFHFKHPDVRIDQIYGYANDLLPRLEDGSLDLAILPMRASSIPQGFSFEQILPGRNVIACRAGHPLARRSAVKLTDIGQYPWIAPPADSPLYQDLRNVLKEIGIKDFKVSFTGGSLSATVSILTGSDALTVLPFSVVFMMRQQRAVSALSIRIGDPDRHLGVLRHDGLKLSPAANRVRNHIRSEFETLATSITRVSQSTVWRP</sequence>
<reference evidence="6 7" key="1">
    <citation type="submission" date="2016-11" db="EMBL/GenBank/DDBJ databases">
        <authorList>
            <person name="Jaros S."/>
            <person name="Januszkiewicz K."/>
            <person name="Wedrychowicz H."/>
        </authorList>
    </citation>
    <scope>NUCLEOTIDE SEQUENCE [LARGE SCALE GENOMIC DNA]</scope>
    <source>
        <strain evidence="6 7">DSM 29431</strain>
    </source>
</reference>
<dbReference type="AlphaFoldDB" id="A0A1M5LMT8"/>
<feature type="domain" description="HTH lysR-type" evidence="5">
    <location>
        <begin position="3"/>
        <end position="60"/>
    </location>
</feature>
<dbReference type="SUPFAM" id="SSF46785">
    <property type="entry name" value="Winged helix' DNA-binding domain"/>
    <property type="match status" value="1"/>
</dbReference>
<dbReference type="SUPFAM" id="SSF53850">
    <property type="entry name" value="Periplasmic binding protein-like II"/>
    <property type="match status" value="1"/>
</dbReference>
<dbReference type="InterPro" id="IPR000847">
    <property type="entry name" value="LysR_HTH_N"/>
</dbReference>